<dbReference type="Proteomes" id="UP001610631">
    <property type="component" value="Unassembled WGS sequence"/>
</dbReference>
<dbReference type="PANTHER" id="PTHR44196">
    <property type="entry name" value="DEHYDROGENASE/REDUCTASE SDR FAMILY MEMBER 7B"/>
    <property type="match status" value="1"/>
</dbReference>
<proteinExistence type="inferred from homology"/>
<name>A0ABW7PM96_9ACTN</name>
<evidence type="ECO:0000313" key="6">
    <source>
        <dbReference type="Proteomes" id="UP001610631"/>
    </source>
</evidence>
<dbReference type="InterPro" id="IPR002347">
    <property type="entry name" value="SDR_fam"/>
</dbReference>
<dbReference type="RefSeq" id="WP_395512902.1">
    <property type="nucleotide sequence ID" value="NZ_JBBDHD010000115.1"/>
</dbReference>
<feature type="compositionally biased region" description="Pro residues" evidence="4">
    <location>
        <begin position="288"/>
        <end position="307"/>
    </location>
</feature>
<dbReference type="PRINTS" id="PR00081">
    <property type="entry name" value="GDHRDH"/>
</dbReference>
<dbReference type="PRINTS" id="PR00080">
    <property type="entry name" value="SDRFAMILY"/>
</dbReference>
<accession>A0ABW7PM96</accession>
<dbReference type="InterPro" id="IPR036291">
    <property type="entry name" value="NAD(P)-bd_dom_sf"/>
</dbReference>
<feature type="non-terminal residue" evidence="5">
    <location>
        <position position="307"/>
    </location>
</feature>
<sequence>MRMRHAVVVVTGASSGIGRATAVACARRGASVVLAARSAGALEEAARQCRRRGGRALAVPTDVCDERAVEGLAAAAVERFGRIDVWVNAAAVGILGRWDQVPVPDLARLLDVNVLGAVRGTRAALAVMRRQGHGVVIDVASLLGGRVTAPYMGGYAMSKAALVAFDDVLRQELALLDEGRISVCTVLPTGVDTPFFRHAANRSGRVLRSVPPVATPERVARAVVRAARRPRRRVLVGPYARLLAGTRAVAAGPVRRAVAWRTDRSYFGAALGGPGGGGILRVPAGRHAPPPRGRHPPPPPPITNKKN</sequence>
<dbReference type="EMBL" id="JBBDHD010000115">
    <property type="protein sequence ID" value="MFH7599250.1"/>
    <property type="molecule type" value="Genomic_DNA"/>
</dbReference>
<feature type="region of interest" description="Disordered" evidence="4">
    <location>
        <begin position="278"/>
        <end position="307"/>
    </location>
</feature>
<keyword evidence="2" id="KW-0560">Oxidoreductase</keyword>
<comment type="caution">
    <text evidence="5">The sequence shown here is derived from an EMBL/GenBank/DDBJ whole genome shotgun (WGS) entry which is preliminary data.</text>
</comment>
<dbReference type="Pfam" id="PF00106">
    <property type="entry name" value="adh_short"/>
    <property type="match status" value="1"/>
</dbReference>
<evidence type="ECO:0000256" key="2">
    <source>
        <dbReference type="ARBA" id="ARBA00023002"/>
    </source>
</evidence>
<evidence type="ECO:0000256" key="4">
    <source>
        <dbReference type="SAM" id="MobiDB-lite"/>
    </source>
</evidence>
<protein>
    <submittedName>
        <fullName evidence="5">SDR family NAD(P)-dependent oxidoreductase</fullName>
    </submittedName>
</protein>
<comment type="similarity">
    <text evidence="1 3">Belongs to the short-chain dehydrogenases/reductases (SDR) family.</text>
</comment>
<gene>
    <name evidence="5" type="ORF">WDV06_29750</name>
</gene>
<organism evidence="5 6">
    <name type="scientific">Streptomyces racemochromogenes</name>
    <dbReference type="NCBI Taxonomy" id="67353"/>
    <lineage>
        <taxon>Bacteria</taxon>
        <taxon>Bacillati</taxon>
        <taxon>Actinomycetota</taxon>
        <taxon>Actinomycetes</taxon>
        <taxon>Kitasatosporales</taxon>
        <taxon>Streptomycetaceae</taxon>
        <taxon>Streptomyces</taxon>
    </lineage>
</organism>
<keyword evidence="6" id="KW-1185">Reference proteome</keyword>
<reference evidence="5 6" key="1">
    <citation type="submission" date="2024-03" db="EMBL/GenBank/DDBJ databases">
        <title>Whole genome sequencing of Streptomyces racemochromogenes, to identify antimicrobial biosynthetic gene clusters.</title>
        <authorList>
            <person name="Suryawanshi P."/>
            <person name="Krishnaraj P.U."/>
            <person name="Arun Y.P."/>
            <person name="Suryawanshi M.P."/>
            <person name="Rakshit O."/>
        </authorList>
    </citation>
    <scope>NUCLEOTIDE SEQUENCE [LARGE SCALE GENOMIC DNA]</scope>
    <source>
        <strain evidence="5 6">AUDT626</strain>
    </source>
</reference>
<dbReference type="SUPFAM" id="SSF51735">
    <property type="entry name" value="NAD(P)-binding Rossmann-fold domains"/>
    <property type="match status" value="1"/>
</dbReference>
<dbReference type="Gene3D" id="3.40.50.720">
    <property type="entry name" value="NAD(P)-binding Rossmann-like Domain"/>
    <property type="match status" value="1"/>
</dbReference>
<evidence type="ECO:0000256" key="3">
    <source>
        <dbReference type="RuleBase" id="RU000363"/>
    </source>
</evidence>
<evidence type="ECO:0000313" key="5">
    <source>
        <dbReference type="EMBL" id="MFH7599250.1"/>
    </source>
</evidence>
<dbReference type="PANTHER" id="PTHR44196:SF1">
    <property type="entry name" value="DEHYDROGENASE_REDUCTASE SDR FAMILY MEMBER 7B"/>
    <property type="match status" value="1"/>
</dbReference>
<evidence type="ECO:0000256" key="1">
    <source>
        <dbReference type="ARBA" id="ARBA00006484"/>
    </source>
</evidence>